<sequence length="31" mass="3524">MYLLGKMVVPQMLAQASRGISLLMELLLIYQ</sequence>
<accession>A0A8S5LXY8</accession>
<reference evidence="1" key="1">
    <citation type="journal article" date="2021" name="Proc. Natl. Acad. Sci. U.S.A.">
        <title>A Catalog of Tens of Thousands of Viruses from Human Metagenomes Reveals Hidden Associations with Chronic Diseases.</title>
        <authorList>
            <person name="Tisza M.J."/>
            <person name="Buck C.B."/>
        </authorList>
    </citation>
    <scope>NUCLEOTIDE SEQUENCE</scope>
    <source>
        <strain evidence="1">CtRQZ5</strain>
    </source>
</reference>
<organism evidence="1">
    <name type="scientific">CrAss-like virus sp. ctRQZ5</name>
    <dbReference type="NCBI Taxonomy" id="2826824"/>
    <lineage>
        <taxon>Viruses</taxon>
        <taxon>Duplodnaviria</taxon>
        <taxon>Heunggongvirae</taxon>
        <taxon>Uroviricota</taxon>
        <taxon>Caudoviricetes</taxon>
        <taxon>Crassvirales</taxon>
    </lineage>
</organism>
<name>A0A8S5LXY8_9CAUD</name>
<proteinExistence type="predicted"/>
<evidence type="ECO:0000313" key="1">
    <source>
        <dbReference type="EMBL" id="DAD74711.1"/>
    </source>
</evidence>
<dbReference type="EMBL" id="BK014764">
    <property type="protein sequence ID" value="DAD74711.1"/>
    <property type="molecule type" value="Genomic_DNA"/>
</dbReference>
<protein>
    <submittedName>
        <fullName evidence="1">Uncharacterized protein</fullName>
    </submittedName>
</protein>